<gene>
    <name evidence="2" type="ORF">ACFQ2T_08085</name>
</gene>
<proteinExistence type="predicted"/>
<protein>
    <submittedName>
        <fullName evidence="2">Helix-turn-helix domain-containing protein</fullName>
    </submittedName>
</protein>
<accession>A0ABW3PDK8</accession>
<dbReference type="Pfam" id="PF01381">
    <property type="entry name" value="HTH_3"/>
    <property type="match status" value="1"/>
</dbReference>
<dbReference type="InterPro" id="IPR001387">
    <property type="entry name" value="Cro/C1-type_HTH"/>
</dbReference>
<dbReference type="CDD" id="cd00093">
    <property type="entry name" value="HTH_XRE"/>
    <property type="match status" value="1"/>
</dbReference>
<dbReference type="EMBL" id="JBHTLN010000001">
    <property type="protein sequence ID" value="MFD1122456.1"/>
    <property type="molecule type" value="Genomic_DNA"/>
</dbReference>
<keyword evidence="3" id="KW-1185">Reference proteome</keyword>
<dbReference type="InterPro" id="IPR010982">
    <property type="entry name" value="Lambda_DNA-bd_dom_sf"/>
</dbReference>
<reference evidence="3" key="1">
    <citation type="journal article" date="2019" name="Int. J. Syst. Evol. Microbiol.">
        <title>The Global Catalogue of Microorganisms (GCM) 10K type strain sequencing project: providing services to taxonomists for standard genome sequencing and annotation.</title>
        <authorList>
            <consortium name="The Broad Institute Genomics Platform"/>
            <consortium name="The Broad Institute Genome Sequencing Center for Infectious Disease"/>
            <person name="Wu L."/>
            <person name="Ma J."/>
        </authorList>
    </citation>
    <scope>NUCLEOTIDE SEQUENCE [LARGE SCALE GENOMIC DNA]</scope>
    <source>
        <strain evidence="3">CCUG 58411</strain>
    </source>
</reference>
<evidence type="ECO:0000313" key="2">
    <source>
        <dbReference type="EMBL" id="MFD1122456.1"/>
    </source>
</evidence>
<dbReference type="PROSITE" id="PS50943">
    <property type="entry name" value="HTH_CROC1"/>
    <property type="match status" value="1"/>
</dbReference>
<feature type="domain" description="HTH cro/C1-type" evidence="1">
    <location>
        <begin position="2"/>
        <end position="57"/>
    </location>
</feature>
<dbReference type="SMART" id="SM00530">
    <property type="entry name" value="HTH_XRE"/>
    <property type="match status" value="1"/>
</dbReference>
<evidence type="ECO:0000313" key="3">
    <source>
        <dbReference type="Proteomes" id="UP001597206"/>
    </source>
</evidence>
<sequence>MLKSIRTSQGYKQFEYAKILGCEPSYLSALERGKKDPPKPEKLEKLIQRMNLSENQAQKLRNAAEYRINNIKIPRESNEIVREMFVLLNKKSSSITNYQAKLIRQVLSGEQEVSGM</sequence>
<dbReference type="RefSeq" id="WP_379032869.1">
    <property type="nucleotide sequence ID" value="NZ_JBHTLN010000001.1"/>
</dbReference>
<name>A0ABW3PDK8_9PROT</name>
<dbReference type="Gene3D" id="1.10.260.40">
    <property type="entry name" value="lambda repressor-like DNA-binding domains"/>
    <property type="match status" value="1"/>
</dbReference>
<comment type="caution">
    <text evidence="2">The sequence shown here is derived from an EMBL/GenBank/DDBJ whole genome shotgun (WGS) entry which is preliminary data.</text>
</comment>
<dbReference type="Proteomes" id="UP001597206">
    <property type="component" value="Unassembled WGS sequence"/>
</dbReference>
<organism evidence="2 3">
    <name type="scientific">Methylophilus flavus</name>
    <dbReference type="NCBI Taxonomy" id="640084"/>
    <lineage>
        <taxon>Bacteria</taxon>
        <taxon>Pseudomonadati</taxon>
        <taxon>Pseudomonadota</taxon>
        <taxon>Betaproteobacteria</taxon>
        <taxon>Nitrosomonadales</taxon>
        <taxon>Methylophilaceae</taxon>
        <taxon>Methylophilus</taxon>
    </lineage>
</organism>
<dbReference type="SUPFAM" id="SSF47413">
    <property type="entry name" value="lambda repressor-like DNA-binding domains"/>
    <property type="match status" value="1"/>
</dbReference>
<evidence type="ECO:0000259" key="1">
    <source>
        <dbReference type="PROSITE" id="PS50943"/>
    </source>
</evidence>